<dbReference type="GO" id="GO:0000723">
    <property type="term" value="P:telomere maintenance"/>
    <property type="evidence" value="ECO:0007669"/>
    <property type="project" value="InterPro"/>
</dbReference>
<dbReference type="EC" id="5.6.2.3" evidence="13"/>
<dbReference type="GO" id="GO:0003677">
    <property type="term" value="F:DNA binding"/>
    <property type="evidence" value="ECO:0007669"/>
    <property type="project" value="UniProtKB-KW"/>
</dbReference>
<dbReference type="InterPro" id="IPR010285">
    <property type="entry name" value="DNA_helicase_pif1-like_DEAD"/>
</dbReference>
<evidence type="ECO:0000256" key="8">
    <source>
        <dbReference type="ARBA" id="ARBA00023172"/>
    </source>
</evidence>
<dbReference type="EMBL" id="JARGDH010000001">
    <property type="protein sequence ID" value="KAL0280093.1"/>
    <property type="molecule type" value="Genomic_DNA"/>
</dbReference>
<dbReference type="GO" id="GO:0006310">
    <property type="term" value="P:DNA recombination"/>
    <property type="evidence" value="ECO:0007669"/>
    <property type="project" value="UniProtKB-UniRule"/>
</dbReference>
<accession>A0AAW2ICY5</accession>
<protein>
    <recommendedName>
        <fullName evidence="13">ATP-dependent DNA helicase PIF1</fullName>
        <ecNumber evidence="13">5.6.2.3</ecNumber>
    </recommendedName>
    <alternativeName>
        <fullName evidence="13">DNA 5'-3' helicase PIF1</fullName>
    </alternativeName>
    <alternativeName>
        <fullName evidence="13">DNA repair and recombination helicase PIF1</fullName>
    </alternativeName>
</protein>
<evidence type="ECO:0000256" key="4">
    <source>
        <dbReference type="ARBA" id="ARBA00022806"/>
    </source>
</evidence>
<dbReference type="CDD" id="cd18809">
    <property type="entry name" value="SF1_C_RecD"/>
    <property type="match status" value="1"/>
</dbReference>
<evidence type="ECO:0000256" key="1">
    <source>
        <dbReference type="ARBA" id="ARBA00022741"/>
    </source>
</evidence>
<keyword evidence="10 13" id="KW-0413">Isomerase</keyword>
<feature type="domain" description="AAA+ ATPase" evidence="14">
    <location>
        <begin position="199"/>
        <end position="360"/>
    </location>
</feature>
<dbReference type="Pfam" id="PF05970">
    <property type="entry name" value="PIF1"/>
    <property type="match status" value="1"/>
</dbReference>
<dbReference type="GO" id="GO:0005739">
    <property type="term" value="C:mitochondrion"/>
    <property type="evidence" value="ECO:0007669"/>
    <property type="project" value="UniProtKB-SubCell"/>
</dbReference>
<keyword evidence="5 13" id="KW-0067">ATP-binding</keyword>
<dbReference type="GO" id="GO:0016787">
    <property type="term" value="F:hydrolase activity"/>
    <property type="evidence" value="ECO:0007669"/>
    <property type="project" value="UniProtKB-KW"/>
</dbReference>
<dbReference type="GO" id="GO:0043139">
    <property type="term" value="F:5'-3' DNA helicase activity"/>
    <property type="evidence" value="ECO:0007669"/>
    <property type="project" value="UniProtKB-UniRule"/>
</dbReference>
<keyword evidence="7 13" id="KW-0496">Mitochondrion</keyword>
<keyword evidence="1 13" id="KW-0547">Nucleotide-binding</keyword>
<comment type="subcellular location">
    <subcellularLocation>
        <location evidence="13">Nucleus</location>
    </subcellularLocation>
    <subcellularLocation>
        <location evidence="13">Mitochondrion</location>
    </subcellularLocation>
</comment>
<name>A0AAW2ICY5_9NEOP</name>
<dbReference type="HAMAP" id="MF_03176">
    <property type="entry name" value="PIF1"/>
    <property type="match status" value="1"/>
</dbReference>
<keyword evidence="3 13" id="KW-0378">Hydrolase</keyword>
<comment type="function">
    <text evidence="13">DNA-dependent ATPase and 5'-3' DNA helicase required for the maintenance of both mitochondrial and nuclear genome stability.</text>
</comment>
<evidence type="ECO:0000256" key="9">
    <source>
        <dbReference type="ARBA" id="ARBA00023204"/>
    </source>
</evidence>
<evidence type="ECO:0000256" key="13">
    <source>
        <dbReference type="HAMAP-Rule" id="MF_03176"/>
    </source>
</evidence>
<dbReference type="InterPro" id="IPR049163">
    <property type="entry name" value="Pif1-like_2B_dom"/>
</dbReference>
<dbReference type="AlphaFoldDB" id="A0AAW2ICY5"/>
<evidence type="ECO:0000256" key="10">
    <source>
        <dbReference type="ARBA" id="ARBA00023235"/>
    </source>
</evidence>
<dbReference type="CDD" id="cd18037">
    <property type="entry name" value="DEXSc_Pif1_like"/>
    <property type="match status" value="1"/>
</dbReference>
<dbReference type="EMBL" id="JARGDH010000001">
    <property type="protein sequence ID" value="KAL0280094.1"/>
    <property type="molecule type" value="Genomic_DNA"/>
</dbReference>
<keyword evidence="2 13" id="KW-0227">DNA damage</keyword>
<evidence type="ECO:0000256" key="7">
    <source>
        <dbReference type="ARBA" id="ARBA00023128"/>
    </source>
</evidence>
<keyword evidence="8 13" id="KW-0233">DNA recombination</keyword>
<sequence length="599" mass="66683">MSDLTTVLECQVCLEYLDAGRSFVSKRVNYKKCSLSLIRNEFREILLRITEKGKLITTLQLQSITVHKKFLTEGKATLKFPHNNLSVLISNAPCSELLSFLRLMSIKMVGSEGKGPSIRAKLLSAKTPCVEDISPLTEKDYQKVKMKMKDKDETPKSTGGCKRLMESKSEFKSKRNCLMQIVQQSLSKEQKVVLQAAKDGHNIFFTGSAGTGKSHLLKSIASALPPDVTFATASTAMAASQIGGTTLHQFAGIGMGQGSVQHLVSLASRPGAQAVWKKCQHLIIDEISMVHGDFFEKLEYIARKIRKNEKPFGGIQLILCGDFFQLPPVGNPVVFCFQTKAWEKCITRMFELKEIHRQSDPVLINILQNVRLGRITDDITKKLQDTALHNIEKNGILATRLCTHTAESVSINQSKLDELPGEVKTFKAVDEPESLSSFIDKQSRVQSTVPLKIGAQVMLLKNLNISKGLVNGARGVVVKFDTDGLPIVQFNSGTHKIMREKFVSKSVTGAVLSRTQIPLTLAWAFSIHKSQGLTLDCIELSLARVFEPGHSYVALSRVKSLGCLRVLDFNSKQVWANENVLRYYAKFKRRMNEMNFLSE</sequence>
<comment type="subunit">
    <text evidence="12">Monomer. Interacts with telomerase.</text>
</comment>
<dbReference type="InterPro" id="IPR027417">
    <property type="entry name" value="P-loop_NTPase"/>
</dbReference>
<keyword evidence="6 13" id="KW-0238">DNA-binding</keyword>
<evidence type="ECO:0000256" key="5">
    <source>
        <dbReference type="ARBA" id="ARBA00022840"/>
    </source>
</evidence>
<dbReference type="SMART" id="SM00382">
    <property type="entry name" value="AAA"/>
    <property type="match status" value="1"/>
</dbReference>
<comment type="caution">
    <text evidence="15">The sequence shown here is derived from an EMBL/GenBank/DDBJ whole genome shotgun (WGS) entry which is preliminary data.</text>
</comment>
<keyword evidence="4 13" id="KW-0347">Helicase</keyword>
<dbReference type="InterPro" id="IPR057437">
    <property type="entry name" value="PIF1/LRR1_PH"/>
</dbReference>
<evidence type="ECO:0000256" key="2">
    <source>
        <dbReference type="ARBA" id="ARBA00022763"/>
    </source>
</evidence>
<dbReference type="FunFam" id="3.40.50.300:FF:003367">
    <property type="entry name" value="ATP-dependent DNA helicase PIF1"/>
    <property type="match status" value="1"/>
</dbReference>
<reference evidence="15" key="1">
    <citation type="journal article" date="2024" name="Gigascience">
        <title>Chromosome-level genome of the poultry shaft louse Menopon gallinae provides insight into the host-switching and adaptive evolution of parasitic lice.</title>
        <authorList>
            <person name="Xu Y."/>
            <person name="Ma L."/>
            <person name="Liu S."/>
            <person name="Liang Y."/>
            <person name="Liu Q."/>
            <person name="He Z."/>
            <person name="Tian L."/>
            <person name="Duan Y."/>
            <person name="Cai W."/>
            <person name="Li H."/>
            <person name="Song F."/>
        </authorList>
    </citation>
    <scope>NUCLEOTIDE SEQUENCE</scope>
    <source>
        <strain evidence="15">Cailab_2023a</strain>
    </source>
</reference>
<dbReference type="FunFam" id="3.40.50.300:FF:000805">
    <property type="entry name" value="ATP-dependent DNA helicase PIF1"/>
    <property type="match status" value="1"/>
</dbReference>
<keyword evidence="9 13" id="KW-0234">DNA repair</keyword>
<gene>
    <name evidence="13" type="primary">PIF1</name>
    <name evidence="15" type="ORF">PYX00_001485</name>
</gene>
<comment type="cofactor">
    <cofactor evidence="13">
        <name>Mg(2+)</name>
        <dbReference type="ChEBI" id="CHEBI:18420"/>
    </cofactor>
</comment>
<proteinExistence type="inferred from homology"/>
<feature type="binding site" evidence="13">
    <location>
        <begin position="207"/>
        <end position="214"/>
    </location>
    <ligand>
        <name>ATP</name>
        <dbReference type="ChEBI" id="CHEBI:30616"/>
    </ligand>
</feature>
<dbReference type="InterPro" id="IPR048293">
    <property type="entry name" value="PIF1_RRM3_pfh1"/>
</dbReference>
<dbReference type="SUPFAM" id="SSF52540">
    <property type="entry name" value="P-loop containing nucleoside triphosphate hydrolases"/>
    <property type="match status" value="2"/>
</dbReference>
<dbReference type="Pfam" id="PF21530">
    <property type="entry name" value="Pif1_2B_dom"/>
    <property type="match status" value="1"/>
</dbReference>
<dbReference type="Gene3D" id="3.40.50.300">
    <property type="entry name" value="P-loop containing nucleotide triphosphate hydrolases"/>
    <property type="match status" value="1"/>
</dbReference>
<evidence type="ECO:0000256" key="12">
    <source>
        <dbReference type="ARBA" id="ARBA00065873"/>
    </source>
</evidence>
<dbReference type="GO" id="GO:0005634">
    <property type="term" value="C:nucleus"/>
    <property type="evidence" value="ECO:0007669"/>
    <property type="project" value="UniProtKB-SubCell"/>
</dbReference>
<comment type="similarity">
    <text evidence="13">Belongs to the helicase family. PIF1 subfamily.</text>
</comment>
<evidence type="ECO:0000256" key="11">
    <source>
        <dbReference type="ARBA" id="ARBA00023242"/>
    </source>
</evidence>
<feature type="DNA-binding region" evidence="13">
    <location>
        <begin position="550"/>
        <end position="569"/>
    </location>
</feature>
<organism evidence="15">
    <name type="scientific">Menopon gallinae</name>
    <name type="common">poultry shaft louse</name>
    <dbReference type="NCBI Taxonomy" id="328185"/>
    <lineage>
        <taxon>Eukaryota</taxon>
        <taxon>Metazoa</taxon>
        <taxon>Ecdysozoa</taxon>
        <taxon>Arthropoda</taxon>
        <taxon>Hexapoda</taxon>
        <taxon>Insecta</taxon>
        <taxon>Pterygota</taxon>
        <taxon>Neoptera</taxon>
        <taxon>Paraneoptera</taxon>
        <taxon>Psocodea</taxon>
        <taxon>Troctomorpha</taxon>
        <taxon>Phthiraptera</taxon>
        <taxon>Amblycera</taxon>
        <taxon>Menoponidae</taxon>
        <taxon>Menopon</taxon>
    </lineage>
</organism>
<dbReference type="PANTHER" id="PTHR47642">
    <property type="entry name" value="ATP-DEPENDENT DNA HELICASE"/>
    <property type="match status" value="1"/>
</dbReference>
<dbReference type="GO" id="GO:0005524">
    <property type="term" value="F:ATP binding"/>
    <property type="evidence" value="ECO:0007669"/>
    <property type="project" value="UniProtKB-UniRule"/>
</dbReference>
<evidence type="ECO:0000256" key="6">
    <source>
        <dbReference type="ARBA" id="ARBA00023125"/>
    </source>
</evidence>
<dbReference type="InterPro" id="IPR003593">
    <property type="entry name" value="AAA+_ATPase"/>
</dbReference>
<evidence type="ECO:0000256" key="3">
    <source>
        <dbReference type="ARBA" id="ARBA00022801"/>
    </source>
</evidence>
<dbReference type="Pfam" id="PF25344">
    <property type="entry name" value="PH_LRR1"/>
    <property type="match status" value="1"/>
</dbReference>
<keyword evidence="11 13" id="KW-0539">Nucleus</keyword>
<comment type="catalytic activity">
    <reaction evidence="13">
        <text>ATP + H2O = ADP + phosphate + H(+)</text>
        <dbReference type="Rhea" id="RHEA:13065"/>
        <dbReference type="ChEBI" id="CHEBI:15377"/>
        <dbReference type="ChEBI" id="CHEBI:15378"/>
        <dbReference type="ChEBI" id="CHEBI:30616"/>
        <dbReference type="ChEBI" id="CHEBI:43474"/>
        <dbReference type="ChEBI" id="CHEBI:456216"/>
        <dbReference type="EC" id="5.6.2.3"/>
    </reaction>
</comment>
<dbReference type="GO" id="GO:0006281">
    <property type="term" value="P:DNA repair"/>
    <property type="evidence" value="ECO:0007669"/>
    <property type="project" value="UniProtKB-UniRule"/>
</dbReference>
<evidence type="ECO:0000313" key="15">
    <source>
        <dbReference type="EMBL" id="KAL0280094.1"/>
    </source>
</evidence>
<evidence type="ECO:0000259" key="14">
    <source>
        <dbReference type="SMART" id="SM00382"/>
    </source>
</evidence>
<dbReference type="InterPro" id="IPR051055">
    <property type="entry name" value="PIF1_helicase"/>
</dbReference>
<dbReference type="PANTHER" id="PTHR47642:SF7">
    <property type="entry name" value="ATP-DEPENDENT DNA HELICASE PIF1"/>
    <property type="match status" value="1"/>
</dbReference>